<dbReference type="InterPro" id="IPR053191">
    <property type="entry name" value="DcsG_Biosynth_Enzyme"/>
</dbReference>
<reference evidence="1 2" key="2">
    <citation type="submission" date="2018-03" db="EMBL/GenBank/DDBJ databases">
        <authorList>
            <person name="Keele B.F."/>
        </authorList>
    </citation>
    <scope>NUCLEOTIDE SEQUENCE [LARGE SCALE GENOMIC DNA]</scope>
    <source>
        <strain evidence="1 2">D13</strain>
    </source>
</reference>
<keyword evidence="2" id="KW-1185">Reference proteome</keyword>
<dbReference type="SUPFAM" id="SSF56059">
    <property type="entry name" value="Glutathione synthetase ATP-binding domain-like"/>
    <property type="match status" value="1"/>
</dbReference>
<evidence type="ECO:0000313" key="1">
    <source>
        <dbReference type="EMBL" id="AVP98982.1"/>
    </source>
</evidence>
<evidence type="ECO:0000313" key="2">
    <source>
        <dbReference type="Proteomes" id="UP000241074"/>
    </source>
</evidence>
<dbReference type="PANTHER" id="PTHR39217:SF1">
    <property type="entry name" value="GLUTATHIONE SYNTHETASE"/>
    <property type="match status" value="1"/>
</dbReference>
<reference evidence="1 2" key="1">
    <citation type="submission" date="2018-03" db="EMBL/GenBank/DDBJ databases">
        <title>Ahniella affigens gen. nov., sp. nov., a gammaproteobacterium isolated from sandy soil near a stream.</title>
        <authorList>
            <person name="Ko Y."/>
            <person name="Kim J.-H."/>
        </authorList>
    </citation>
    <scope>NUCLEOTIDE SEQUENCE [LARGE SCALE GENOMIC DNA]</scope>
    <source>
        <strain evidence="1 2">D13</strain>
    </source>
</reference>
<name>A0A2P1PVX8_9GAMM</name>
<protein>
    <recommendedName>
        <fullName evidence="3">ATP-grasp domain-containing protein</fullName>
    </recommendedName>
</protein>
<dbReference type="AlphaFoldDB" id="A0A2P1PVX8"/>
<dbReference type="OrthoDB" id="3373978at2"/>
<organism evidence="1 2">
    <name type="scientific">Ahniella affigens</name>
    <dbReference type="NCBI Taxonomy" id="2021234"/>
    <lineage>
        <taxon>Bacteria</taxon>
        <taxon>Pseudomonadati</taxon>
        <taxon>Pseudomonadota</taxon>
        <taxon>Gammaproteobacteria</taxon>
        <taxon>Lysobacterales</taxon>
        <taxon>Rhodanobacteraceae</taxon>
        <taxon>Ahniella</taxon>
    </lineage>
</organism>
<gene>
    <name evidence="1" type="ORF">C7S18_18175</name>
</gene>
<accession>A0A2P1PVX8</accession>
<dbReference type="KEGG" id="xba:C7S18_18175"/>
<evidence type="ECO:0008006" key="3">
    <source>
        <dbReference type="Google" id="ProtNLM"/>
    </source>
</evidence>
<dbReference type="EMBL" id="CP027860">
    <property type="protein sequence ID" value="AVP98982.1"/>
    <property type="molecule type" value="Genomic_DNA"/>
</dbReference>
<sequence length="299" mass="32630">MQPIALVSARVAAALDTDLPPLVRALTDLGVPVEVVNWDDPDVDWSRFQQAVLRSTWDYAERLPEFLAFADRVAALTRLRNAPPVLRWNTDKHYLSELAGLGVATVPSVFAEPGADAAHALAAFRQAWPSREYVIKPAVGAGSRDAARYHDDQRTVAVAHIQRLLDDRRSVLMQPYLDRVDAAGETALLYFGGAFSHAIRKGPLLKAHAGPTELLFAIEDIQPREATAAERAVGAQVLDAMAKVPALQGLLPLPYARVDLLLDELGQPCLLELELTEPSTFLEHDPAAARRFAEVLLGS</sequence>
<proteinExistence type="predicted"/>
<dbReference type="Proteomes" id="UP000241074">
    <property type="component" value="Chromosome"/>
</dbReference>
<dbReference type="PANTHER" id="PTHR39217">
    <property type="match status" value="1"/>
</dbReference>
<dbReference type="RefSeq" id="WP_106892901.1">
    <property type="nucleotide sequence ID" value="NZ_CP027860.1"/>
</dbReference>